<feature type="signal peptide" evidence="1">
    <location>
        <begin position="1"/>
        <end position="24"/>
    </location>
</feature>
<keyword evidence="1" id="KW-0732">Signal</keyword>
<protein>
    <submittedName>
        <fullName evidence="2">Uncharacterized protein</fullName>
    </submittedName>
</protein>
<accession>A0A517SSU0</accession>
<proteinExistence type="predicted"/>
<feature type="chain" id="PRO_5022121127" evidence="1">
    <location>
        <begin position="25"/>
        <end position="254"/>
    </location>
</feature>
<evidence type="ECO:0000313" key="2">
    <source>
        <dbReference type="EMBL" id="QDT59197.1"/>
    </source>
</evidence>
<dbReference type="EMBL" id="CP036272">
    <property type="protein sequence ID" value="QDT59197.1"/>
    <property type="molecule type" value="Genomic_DNA"/>
</dbReference>
<sequence length="254" mass="28192" precursor="true">MRPSFMTALSLTLLIAWMGPSAFAQSPFYCAGGSNCQHGGMHQQPVQPTCAEFRTSNLARQLVPNRIVLVGTVDQKSRLKEQSSLLDQLASDLRCKTGFEVVIAKRRGCKDCFPIQIGKFNEQNLLEIAKLHNADTVVYATLDRIDAYASMQMETHFLMINVDQSVAIVSGAQRINLGHAATRANFLRFHESSNLHTESSLTRSPHQMIKFASDRLANDIANVWAYVPPTPVAQTSDESTPPKRASRGLFPLFR</sequence>
<organism evidence="2 3">
    <name type="scientific">Stieleria bergensis</name>
    <dbReference type="NCBI Taxonomy" id="2528025"/>
    <lineage>
        <taxon>Bacteria</taxon>
        <taxon>Pseudomonadati</taxon>
        <taxon>Planctomycetota</taxon>
        <taxon>Planctomycetia</taxon>
        <taxon>Pirellulales</taxon>
        <taxon>Pirellulaceae</taxon>
        <taxon>Stieleria</taxon>
    </lineage>
</organism>
<gene>
    <name evidence="2" type="ORF">SV7mr_17040</name>
</gene>
<evidence type="ECO:0000256" key="1">
    <source>
        <dbReference type="SAM" id="SignalP"/>
    </source>
</evidence>
<evidence type="ECO:0000313" key="3">
    <source>
        <dbReference type="Proteomes" id="UP000315003"/>
    </source>
</evidence>
<reference evidence="2 3" key="1">
    <citation type="submission" date="2019-02" db="EMBL/GenBank/DDBJ databases">
        <title>Deep-cultivation of Planctomycetes and their phenomic and genomic characterization uncovers novel biology.</title>
        <authorList>
            <person name="Wiegand S."/>
            <person name="Jogler M."/>
            <person name="Boedeker C."/>
            <person name="Pinto D."/>
            <person name="Vollmers J."/>
            <person name="Rivas-Marin E."/>
            <person name="Kohn T."/>
            <person name="Peeters S.H."/>
            <person name="Heuer A."/>
            <person name="Rast P."/>
            <person name="Oberbeckmann S."/>
            <person name="Bunk B."/>
            <person name="Jeske O."/>
            <person name="Meyerdierks A."/>
            <person name="Storesund J.E."/>
            <person name="Kallscheuer N."/>
            <person name="Luecker S."/>
            <person name="Lage O.M."/>
            <person name="Pohl T."/>
            <person name="Merkel B.J."/>
            <person name="Hornburger P."/>
            <person name="Mueller R.-W."/>
            <person name="Bruemmer F."/>
            <person name="Labrenz M."/>
            <person name="Spormann A.M."/>
            <person name="Op den Camp H."/>
            <person name="Overmann J."/>
            <person name="Amann R."/>
            <person name="Jetten M.S.M."/>
            <person name="Mascher T."/>
            <person name="Medema M.H."/>
            <person name="Devos D.P."/>
            <person name="Kaster A.-K."/>
            <person name="Ovreas L."/>
            <person name="Rohde M."/>
            <person name="Galperin M.Y."/>
            <person name="Jogler C."/>
        </authorList>
    </citation>
    <scope>NUCLEOTIDE SEQUENCE [LARGE SCALE GENOMIC DNA]</scope>
    <source>
        <strain evidence="2 3">SV_7m_r</strain>
    </source>
</reference>
<dbReference type="AlphaFoldDB" id="A0A517SSU0"/>
<name>A0A517SSU0_9BACT</name>
<keyword evidence="3" id="KW-1185">Reference proteome</keyword>
<dbReference type="Proteomes" id="UP000315003">
    <property type="component" value="Chromosome"/>
</dbReference>